<comment type="caution">
    <text evidence="5">The sequence shown here is derived from an EMBL/GenBank/DDBJ whole genome shotgun (WGS) entry which is preliminary data.</text>
</comment>
<sequence>MSYRRNGASLVDDFYKLFHFVAVAGLVSTFKMKFIGIWLVMVRLLNGDYGLSNLDISGCSSVNLAKQNSNNSQLSVLPVFPSASTKASLNRRHTSPMKRSEKMLHNSEDIIMTPCNAIIIQTTVDGKIQVSRTQKERNRNPDRLSLDKRDLSVFPILVGESKLRLLSLQHNLLAKLERMALQCLPQLVFLDIYNNQLENMSAFDCLHHLRVLLLGKNRIKSIEGLTNMTRLEVLDLHGNRITEIQNLKNQKELKVLNLAGNEIKNIGLRDLEGLHSLQEMNLRRNQIRTLQGFHETPQLFKLFLSNNDISSIDDLEGVTKLQQLKELSLDGNAVMSLEDCIFYIISYIPSVQIFGQTRITEDIRKVAKVWRLRREFNEKPSASLDSNDRLKPLVNDDLKRTRSASENRISYLRKRSAGFKFFKPDQKSAAPTKFFNRSQSSGQSTRVLEKNVNTRRLNYSRGKTVSIDSCNGSETSVEYFRLPPILTFSSNLVDDCNVTIRNDPNTSVESNKSCCSFRKDSSSSIEKNDCSSSSECESETSAEDDKCDEQVPVITKTITPTLSIDKEKHLAERMNDEPAEVKTPFISEPKNLRIQRGNVRFERVKEQGGDYLVQISGRFLIVTGKNSAKHIDKAWSQERASDVTTIKFSCVLFNSLVPVFSRIKLRFPNVENLIFNECELNNLGQLNALADIQGLTSLEILPDRNAIVKKNWRCYAIYRLHHWGLQTINNEPIAEDEVKTAKDEFRGLSEMVLWSLPKSLLTPLLNKLRLEINSNVSAKQWLFKADPALRNVICKEALQWRSPTCLSQSEIESRERGKQTLITTVEAGCNMVLKLRRLEKQWKPIMQEVVFQALKDLSEKETYSNKEINDLKPP</sequence>
<organism evidence="5 6">
    <name type="scientific">Parthenolecanium corni</name>
    <dbReference type="NCBI Taxonomy" id="536013"/>
    <lineage>
        <taxon>Eukaryota</taxon>
        <taxon>Metazoa</taxon>
        <taxon>Ecdysozoa</taxon>
        <taxon>Arthropoda</taxon>
        <taxon>Hexapoda</taxon>
        <taxon>Insecta</taxon>
        <taxon>Pterygota</taxon>
        <taxon>Neoptera</taxon>
        <taxon>Paraneoptera</taxon>
        <taxon>Hemiptera</taxon>
        <taxon>Sternorrhyncha</taxon>
        <taxon>Coccoidea</taxon>
        <taxon>Coccidae</taxon>
        <taxon>Parthenolecanium</taxon>
    </lineage>
</organism>
<dbReference type="SMART" id="SM00365">
    <property type="entry name" value="LRR_SD22"/>
    <property type="match status" value="6"/>
</dbReference>
<dbReference type="AlphaFoldDB" id="A0AAN9TIK4"/>
<evidence type="ECO:0000313" key="6">
    <source>
        <dbReference type="Proteomes" id="UP001367676"/>
    </source>
</evidence>
<evidence type="ECO:0000256" key="1">
    <source>
        <dbReference type="ARBA" id="ARBA00022614"/>
    </source>
</evidence>
<dbReference type="InterPro" id="IPR003591">
    <property type="entry name" value="Leu-rich_rpt_typical-subtyp"/>
</dbReference>
<evidence type="ECO:0000313" key="5">
    <source>
        <dbReference type="EMBL" id="KAK7586150.1"/>
    </source>
</evidence>
<protein>
    <recommendedName>
        <fullName evidence="7">Leucine-rich repeat-containing protein 49</fullName>
    </recommendedName>
</protein>
<feature type="transmembrane region" description="Helical" evidence="4">
    <location>
        <begin position="20"/>
        <end position="41"/>
    </location>
</feature>
<dbReference type="SUPFAM" id="SSF52058">
    <property type="entry name" value="L domain-like"/>
    <property type="match status" value="1"/>
</dbReference>
<accession>A0AAN9TIK4</accession>
<keyword evidence="4" id="KW-0472">Membrane</keyword>
<dbReference type="GO" id="GO:0005737">
    <property type="term" value="C:cytoplasm"/>
    <property type="evidence" value="ECO:0007669"/>
    <property type="project" value="TreeGrafter"/>
</dbReference>
<keyword evidence="4" id="KW-0812">Transmembrane</keyword>
<dbReference type="PANTHER" id="PTHR15454">
    <property type="entry name" value="NISCHARIN RELATED"/>
    <property type="match status" value="1"/>
</dbReference>
<evidence type="ECO:0000256" key="2">
    <source>
        <dbReference type="ARBA" id="ARBA00022737"/>
    </source>
</evidence>
<dbReference type="EMBL" id="JBBCAQ010000027">
    <property type="protein sequence ID" value="KAK7586150.1"/>
    <property type="molecule type" value="Genomic_DNA"/>
</dbReference>
<reference evidence="5 6" key="1">
    <citation type="submission" date="2024-03" db="EMBL/GenBank/DDBJ databases">
        <title>Adaptation during the transition from Ophiocordyceps entomopathogen to insect associate is accompanied by gene loss and intensified selection.</title>
        <authorList>
            <person name="Ward C.M."/>
            <person name="Onetto C.A."/>
            <person name="Borneman A.R."/>
        </authorList>
    </citation>
    <scope>NUCLEOTIDE SEQUENCE [LARGE SCALE GENOMIC DNA]</scope>
    <source>
        <strain evidence="5">AWRI1</strain>
        <tissue evidence="5">Single Adult Female</tissue>
    </source>
</reference>
<dbReference type="PROSITE" id="PS51450">
    <property type="entry name" value="LRR"/>
    <property type="match status" value="4"/>
</dbReference>
<dbReference type="SMART" id="SM00369">
    <property type="entry name" value="LRR_TYP"/>
    <property type="match status" value="6"/>
</dbReference>
<evidence type="ECO:0000256" key="4">
    <source>
        <dbReference type="SAM" id="Phobius"/>
    </source>
</evidence>
<dbReference type="Proteomes" id="UP001367676">
    <property type="component" value="Unassembled WGS sequence"/>
</dbReference>
<feature type="region of interest" description="Disordered" evidence="3">
    <location>
        <begin position="518"/>
        <end position="543"/>
    </location>
</feature>
<keyword evidence="2" id="KW-0677">Repeat</keyword>
<dbReference type="InterPro" id="IPR032675">
    <property type="entry name" value="LRR_dom_sf"/>
</dbReference>
<keyword evidence="4" id="KW-1133">Transmembrane helix</keyword>
<gene>
    <name evidence="5" type="ORF">V9T40_004026</name>
</gene>
<proteinExistence type="predicted"/>
<keyword evidence="1" id="KW-0433">Leucine-rich repeat</keyword>
<evidence type="ECO:0000256" key="3">
    <source>
        <dbReference type="SAM" id="MobiDB-lite"/>
    </source>
</evidence>
<name>A0AAN9TIK4_9HEMI</name>
<feature type="compositionally biased region" description="Basic and acidic residues" evidence="3">
    <location>
        <begin position="518"/>
        <end position="529"/>
    </location>
</feature>
<dbReference type="PANTHER" id="PTHR15454:SF73">
    <property type="entry name" value="DYNEIN AXONEMAL LIGHT CHAIN 1"/>
    <property type="match status" value="1"/>
</dbReference>
<dbReference type="Gene3D" id="3.80.10.10">
    <property type="entry name" value="Ribonuclease Inhibitor"/>
    <property type="match status" value="3"/>
</dbReference>
<evidence type="ECO:0008006" key="7">
    <source>
        <dbReference type="Google" id="ProtNLM"/>
    </source>
</evidence>
<dbReference type="Pfam" id="PF14580">
    <property type="entry name" value="LRR_9"/>
    <property type="match status" value="1"/>
</dbReference>
<dbReference type="InterPro" id="IPR001611">
    <property type="entry name" value="Leu-rich_rpt"/>
</dbReference>
<keyword evidence="6" id="KW-1185">Reference proteome</keyword>